<dbReference type="Pfam" id="PF09261">
    <property type="entry name" value="Alpha-mann_mid"/>
    <property type="match status" value="1"/>
</dbReference>
<dbReference type="SUPFAM" id="SSF88713">
    <property type="entry name" value="Glycoside hydrolase/deacetylase"/>
    <property type="match status" value="1"/>
</dbReference>
<dbReference type="Pfam" id="PF01074">
    <property type="entry name" value="Glyco_hydro_38N"/>
    <property type="match status" value="1"/>
</dbReference>
<dbReference type="GO" id="GO:0046872">
    <property type="term" value="F:metal ion binding"/>
    <property type="evidence" value="ECO:0007669"/>
    <property type="project" value="UniProtKB-KW"/>
</dbReference>
<keyword evidence="3 7" id="KW-0378">Hydrolase</keyword>
<protein>
    <submittedName>
        <fullName evidence="7">Alpha-mannosidase</fullName>
        <ecNumber evidence="7">3.2.1.24</ecNumber>
    </submittedName>
</protein>
<evidence type="ECO:0000313" key="7">
    <source>
        <dbReference type="EMBL" id="MBB5059973.1"/>
    </source>
</evidence>
<evidence type="ECO:0000256" key="2">
    <source>
        <dbReference type="ARBA" id="ARBA00022723"/>
    </source>
</evidence>
<dbReference type="Gene3D" id="1.20.1270.50">
    <property type="entry name" value="Glycoside hydrolase family 38, central domain"/>
    <property type="match status" value="1"/>
</dbReference>
<evidence type="ECO:0000256" key="5">
    <source>
        <dbReference type="SAM" id="SignalP"/>
    </source>
</evidence>
<evidence type="ECO:0000256" key="3">
    <source>
        <dbReference type="ARBA" id="ARBA00022801"/>
    </source>
</evidence>
<comment type="caution">
    <text evidence="7">The sequence shown here is derived from an EMBL/GenBank/DDBJ whole genome shotgun (WGS) entry which is preliminary data.</text>
</comment>
<evidence type="ECO:0000256" key="1">
    <source>
        <dbReference type="ARBA" id="ARBA00009792"/>
    </source>
</evidence>
<dbReference type="InterPro" id="IPR011013">
    <property type="entry name" value="Gal_mutarotase_sf_dom"/>
</dbReference>
<organism evidence="7 8">
    <name type="scientific">Granulicella aggregans</name>
    <dbReference type="NCBI Taxonomy" id="474949"/>
    <lineage>
        <taxon>Bacteria</taxon>
        <taxon>Pseudomonadati</taxon>
        <taxon>Acidobacteriota</taxon>
        <taxon>Terriglobia</taxon>
        <taxon>Terriglobales</taxon>
        <taxon>Acidobacteriaceae</taxon>
        <taxon>Granulicella</taxon>
    </lineage>
</organism>
<feature type="signal peptide" evidence="5">
    <location>
        <begin position="1"/>
        <end position="22"/>
    </location>
</feature>
<dbReference type="InterPro" id="IPR037094">
    <property type="entry name" value="Glyco_hydro_38_cen_sf"/>
</dbReference>
<dbReference type="Pfam" id="PF07748">
    <property type="entry name" value="Glyco_hydro_38C"/>
    <property type="match status" value="1"/>
</dbReference>
<dbReference type="Proteomes" id="UP000540989">
    <property type="component" value="Unassembled WGS sequence"/>
</dbReference>
<dbReference type="InterPro" id="IPR015341">
    <property type="entry name" value="Glyco_hydro_38_cen"/>
</dbReference>
<feature type="chain" id="PRO_5030876598" evidence="5">
    <location>
        <begin position="23"/>
        <end position="1097"/>
    </location>
</feature>
<evidence type="ECO:0000313" key="8">
    <source>
        <dbReference type="Proteomes" id="UP000540989"/>
    </source>
</evidence>
<dbReference type="Pfam" id="PF17677">
    <property type="entry name" value="Glyco_hydro38C2"/>
    <property type="match status" value="1"/>
</dbReference>
<gene>
    <name evidence="7" type="ORF">HDF16_004707</name>
</gene>
<dbReference type="AlphaFoldDB" id="A0A7W8E5D5"/>
<dbReference type="RefSeq" id="WP_184221974.1">
    <property type="nucleotide sequence ID" value="NZ_JACHIP010000008.1"/>
</dbReference>
<dbReference type="PANTHER" id="PTHR46017:SF1">
    <property type="entry name" value="ALPHA-MANNOSIDASE 2C1"/>
    <property type="match status" value="1"/>
</dbReference>
<name>A0A7W8E5D5_9BACT</name>
<dbReference type="CDD" id="cd10789">
    <property type="entry name" value="GH38N_AMII_ER_cytosolic"/>
    <property type="match status" value="1"/>
</dbReference>
<sequence length="1097" mass="122017">MRAPFLASLLSVSCLLPALATAQFGQQPPAPQATLDPAATATIDRLGSLGSFPAVEWRFHPADIAHGEDPKLDDSSWSVAKTPRNTTDHEAIWYRARLTVPKTLNGYDLAGTRIWIRFDVGANGPMPEILYFDGRRVALGEDLEQTVLFENAKPGDSVLVAVKLLHTNDDKTFNGVKMHIDMAPGRPNPLDLRTQFEVAQKLLPWVGDHHGTADPGNLSTLNSAIKAVDLSALDKSDQTAFDASLTKSLSLLEPLRPILQKDTLHMTGNSHIDAAWLWPESETIDVVRRTFSTALQLMNEYPDYTYTQSAAQYNEWMADKYPAMDAEIKQRIKEGRWEVVGGMWVEPDLNLPDGESQVRSLLLGKRWFKQHYGVDVRIGWNPDSFGYNWQLPQIYKRSGVDYFVTQKMTWNDTNQLPFKLFWWQSPDGSKVLSYFPHDYSNDNLDPVRLSGDLAVARERAPGMTTMMDLYGIGDHGGGPTRTILDQGEHWAHADNAVTPQMHFGLAQTFFTAAEQTIAAESKTWNYQSIAKGYNFPTPEAGKMVIPTWKDEMYFEYHRGVQTTQAQHKRNMREAEENTLNAEKLSSIAWLYGDAYPNAQFTDAWKKIAFNGFHDLAAGSGIGIIYKDAQKEFDMVRLEDAEAAQHALNSIAARIDTGEEPGTPVLVTNPLAWPRDGLVRLEVQLPKPDGEPSVRDANGNVLTSQIIAADPKTNRFTLEVLTNKTPSMGYQVLHVTTAEHLAGVGYAATSSKLENGNLRVAVDPTTGCITSLVNKKSNFEAIAPKSCGNQLQAFKDTPKDYDAWNIDYGTFDHPMPIDKVDSIKLIESGPVRSTIRIERTWQSSHFTQDISLAANADTVVIDNTVDWHETHILLKAAFPLAASGPMATFEIPYGTIQRPTTRNNSWESAKFEVPALRWADLSDAHNGFSLLNEEKYGYDAIGNTLRLSLLRSPTWPDPEADRGIQHFRYALYPHAGTWQQAMTERKGYELNYPLQASVVEAHMGSLASSHSFVSVDDDNVILTAIKKSEDTNSLILRVYDWSGKSSSAKFTLPPGATSATEVNLMEQPIGESISVTNNTATLPVGPFEIKTLRVDYPH</sequence>
<dbReference type="InterPro" id="IPR011682">
    <property type="entry name" value="Glyco_hydro_38_C"/>
</dbReference>
<dbReference type="Gene3D" id="3.20.110.10">
    <property type="entry name" value="Glycoside hydrolase 38, N terminal domain"/>
    <property type="match status" value="1"/>
</dbReference>
<dbReference type="SUPFAM" id="SSF74650">
    <property type="entry name" value="Galactose mutarotase-like"/>
    <property type="match status" value="1"/>
</dbReference>
<dbReference type="SMART" id="SM00872">
    <property type="entry name" value="Alpha-mann_mid"/>
    <property type="match status" value="1"/>
</dbReference>
<dbReference type="InterPro" id="IPR000602">
    <property type="entry name" value="Glyco_hydro_38_N"/>
</dbReference>
<evidence type="ECO:0000256" key="4">
    <source>
        <dbReference type="ARBA" id="ARBA00023295"/>
    </source>
</evidence>
<proteinExistence type="inferred from homology"/>
<dbReference type="GO" id="GO:0009313">
    <property type="term" value="P:oligosaccharide catabolic process"/>
    <property type="evidence" value="ECO:0007669"/>
    <property type="project" value="TreeGrafter"/>
</dbReference>
<dbReference type="Gene3D" id="2.60.40.1180">
    <property type="entry name" value="Golgi alpha-mannosidase II"/>
    <property type="match status" value="1"/>
</dbReference>
<dbReference type="Gene3D" id="2.70.98.30">
    <property type="entry name" value="Golgi alpha-mannosidase II, domain 4"/>
    <property type="match status" value="1"/>
</dbReference>
<keyword evidence="4 7" id="KW-0326">Glycosidase</keyword>
<keyword evidence="8" id="KW-1185">Reference proteome</keyword>
<dbReference type="SUPFAM" id="SSF88688">
    <property type="entry name" value="Families 57/38 glycoside transferase middle domain"/>
    <property type="match status" value="1"/>
</dbReference>
<keyword evidence="2" id="KW-0479">Metal-binding</keyword>
<keyword evidence="5" id="KW-0732">Signal</keyword>
<evidence type="ECO:0000259" key="6">
    <source>
        <dbReference type="SMART" id="SM00872"/>
    </source>
</evidence>
<reference evidence="7 8" key="1">
    <citation type="submission" date="2020-08" db="EMBL/GenBank/DDBJ databases">
        <title>Genomic Encyclopedia of Type Strains, Phase IV (KMG-V): Genome sequencing to study the core and pangenomes of soil and plant-associated prokaryotes.</title>
        <authorList>
            <person name="Whitman W."/>
        </authorList>
    </citation>
    <scope>NUCLEOTIDE SEQUENCE [LARGE SCALE GENOMIC DNA]</scope>
    <source>
        <strain evidence="7 8">M8UP14</strain>
    </source>
</reference>
<dbReference type="GO" id="GO:0030246">
    <property type="term" value="F:carbohydrate binding"/>
    <property type="evidence" value="ECO:0007669"/>
    <property type="project" value="InterPro"/>
</dbReference>
<dbReference type="InterPro" id="IPR013780">
    <property type="entry name" value="Glyco_hydro_b"/>
</dbReference>
<dbReference type="GO" id="GO:0006013">
    <property type="term" value="P:mannose metabolic process"/>
    <property type="evidence" value="ECO:0007669"/>
    <property type="project" value="InterPro"/>
</dbReference>
<dbReference type="Gene3D" id="2.60.120.260">
    <property type="entry name" value="Galactose-binding domain-like"/>
    <property type="match status" value="1"/>
</dbReference>
<dbReference type="PANTHER" id="PTHR46017">
    <property type="entry name" value="ALPHA-MANNOSIDASE 2C1"/>
    <property type="match status" value="1"/>
</dbReference>
<dbReference type="Gene3D" id="2.60.40.2220">
    <property type="match status" value="1"/>
</dbReference>
<dbReference type="InterPro" id="IPR041147">
    <property type="entry name" value="GH38_C"/>
</dbReference>
<accession>A0A7W8E5D5</accession>
<dbReference type="EMBL" id="JACHIP010000008">
    <property type="protein sequence ID" value="MBB5059973.1"/>
    <property type="molecule type" value="Genomic_DNA"/>
</dbReference>
<dbReference type="InterPro" id="IPR011330">
    <property type="entry name" value="Glyco_hydro/deAcase_b/a-brl"/>
</dbReference>
<dbReference type="GO" id="GO:0004559">
    <property type="term" value="F:alpha-mannosidase activity"/>
    <property type="evidence" value="ECO:0007669"/>
    <property type="project" value="UniProtKB-EC"/>
</dbReference>
<comment type="similarity">
    <text evidence="1">Belongs to the glycosyl hydrolase 38 family.</text>
</comment>
<dbReference type="InterPro" id="IPR027291">
    <property type="entry name" value="Glyco_hydro_38_N_sf"/>
</dbReference>
<dbReference type="EC" id="3.2.1.24" evidence="7"/>
<dbReference type="InterPro" id="IPR028995">
    <property type="entry name" value="Glyco_hydro_57/38_cen_sf"/>
</dbReference>
<feature type="domain" description="Glycoside hydrolase family 38 central" evidence="6">
    <location>
        <begin position="555"/>
        <end position="632"/>
    </location>
</feature>